<name>A0A561UWK7_9ACTN</name>
<evidence type="ECO:0000313" key="4">
    <source>
        <dbReference type="Proteomes" id="UP001330827"/>
    </source>
</evidence>
<dbReference type="SUPFAM" id="SSF56112">
    <property type="entry name" value="Protein kinase-like (PK-like)"/>
    <property type="match status" value="1"/>
</dbReference>
<dbReference type="RefSeq" id="WP_208764623.1">
    <property type="nucleotide sequence ID" value="NZ_CP109114.1"/>
</dbReference>
<dbReference type="EMBL" id="CP109114">
    <property type="protein sequence ID" value="WSC15226.1"/>
    <property type="molecule type" value="Genomic_DNA"/>
</dbReference>
<protein>
    <recommendedName>
        <fullName evidence="5">Protein kinase domain-containing protein</fullName>
    </recommendedName>
</protein>
<evidence type="ECO:0008006" key="5">
    <source>
        <dbReference type="Google" id="ProtNLM"/>
    </source>
</evidence>
<dbReference type="EMBL" id="VIWW01000001">
    <property type="protein sequence ID" value="TWG03738.1"/>
    <property type="molecule type" value="Genomic_DNA"/>
</dbReference>
<dbReference type="InterPro" id="IPR011009">
    <property type="entry name" value="Kinase-like_dom_sf"/>
</dbReference>
<organism evidence="1 3">
    <name type="scientific">Streptomyces brevispora</name>
    <dbReference type="NCBI Taxonomy" id="887462"/>
    <lineage>
        <taxon>Bacteria</taxon>
        <taxon>Bacillati</taxon>
        <taxon>Actinomycetota</taxon>
        <taxon>Actinomycetes</taxon>
        <taxon>Kitasatosporales</taxon>
        <taxon>Streptomycetaceae</taxon>
        <taxon>Streptomyces</taxon>
    </lineage>
</organism>
<evidence type="ECO:0000313" key="2">
    <source>
        <dbReference type="EMBL" id="WSC15226.1"/>
    </source>
</evidence>
<dbReference type="AlphaFoldDB" id="A0A561UWK7"/>
<evidence type="ECO:0000313" key="3">
    <source>
        <dbReference type="Proteomes" id="UP000318186"/>
    </source>
</evidence>
<gene>
    <name evidence="1" type="ORF">FHX80_112173</name>
    <name evidence="2" type="ORF">OIE64_21925</name>
</gene>
<dbReference type="Gene3D" id="1.10.510.10">
    <property type="entry name" value="Transferase(Phosphotransferase) domain 1"/>
    <property type="match status" value="1"/>
</dbReference>
<proteinExistence type="predicted"/>
<dbReference type="Proteomes" id="UP000318186">
    <property type="component" value="Unassembled WGS sequence"/>
</dbReference>
<reference evidence="1 3" key="1">
    <citation type="submission" date="2019-06" db="EMBL/GenBank/DDBJ databases">
        <title>Sequencing the genomes of 1000 actinobacteria strains.</title>
        <authorList>
            <person name="Klenk H.-P."/>
        </authorList>
    </citation>
    <scope>NUCLEOTIDE SEQUENCE [LARGE SCALE GENOMIC DNA]</scope>
    <source>
        <strain evidence="1 3">DSM 42059</strain>
    </source>
</reference>
<keyword evidence="4" id="KW-1185">Reference proteome</keyword>
<accession>A0A561UWK7</accession>
<evidence type="ECO:0000313" key="1">
    <source>
        <dbReference type="EMBL" id="TWG03738.1"/>
    </source>
</evidence>
<reference evidence="2 4" key="2">
    <citation type="submission" date="2022-10" db="EMBL/GenBank/DDBJ databases">
        <title>The complete genomes of actinobacterial strains from the NBC collection.</title>
        <authorList>
            <person name="Joergensen T.S."/>
            <person name="Alvarez Arevalo M."/>
            <person name="Sterndorff E.B."/>
            <person name="Faurdal D."/>
            <person name="Vuksanovic O."/>
            <person name="Mourched A.-S."/>
            <person name="Charusanti P."/>
            <person name="Shaw S."/>
            <person name="Blin K."/>
            <person name="Weber T."/>
        </authorList>
    </citation>
    <scope>NUCLEOTIDE SEQUENCE [LARGE SCALE GENOMIC DNA]</scope>
    <source>
        <strain evidence="2 4">NBC 01769</strain>
    </source>
</reference>
<sequence length="190" mass="21072">MVCRAIWDGLLGLPPERESRRVTPQDSRLLEKLMKRIGVSQSTAHLRFGDGWRLEPRALDAGPGWEDRLAVRDDGLVQEGGRVRLDLVRQLAEAVRYAHNPSLYHRALSARSVYVCAREDGSDPVLRIADWQTAARDFETSLHRSLGDTPLDGGLIADIAQVYLAPRRIRSSPTLSTSMSSAWAASPISC</sequence>
<dbReference type="Proteomes" id="UP001330827">
    <property type="component" value="Chromosome"/>
</dbReference>